<gene>
    <name evidence="1" type="ORF">Q8A49_14440</name>
</gene>
<dbReference type="EMBL" id="JAUUCC010000033">
    <property type="protein sequence ID" value="MEE2051695.1"/>
    <property type="molecule type" value="Genomic_DNA"/>
</dbReference>
<evidence type="ECO:0000313" key="1">
    <source>
        <dbReference type="EMBL" id="MEE2051695.1"/>
    </source>
</evidence>
<comment type="caution">
    <text evidence="1">The sequence shown here is derived from an EMBL/GenBank/DDBJ whole genome shotgun (WGS) entry which is preliminary data.</text>
</comment>
<protein>
    <recommendedName>
        <fullName evidence="3">Head-to-tail adaptor</fullName>
    </recommendedName>
</protein>
<dbReference type="Proteomes" id="UP001348641">
    <property type="component" value="Unassembled WGS sequence"/>
</dbReference>
<proteinExistence type="predicted"/>
<dbReference type="RefSeq" id="WP_330158757.1">
    <property type="nucleotide sequence ID" value="NZ_BAAAJA010000041.1"/>
</dbReference>
<reference evidence="1 2" key="1">
    <citation type="submission" date="2023-07" db="EMBL/GenBank/DDBJ databases">
        <authorList>
            <person name="Girao M."/>
            <person name="Carvalho M.F."/>
        </authorList>
    </citation>
    <scope>NUCLEOTIDE SEQUENCE [LARGE SCALE GENOMIC DNA]</scope>
    <source>
        <strain evidence="1 2">66/93</strain>
    </source>
</reference>
<sequence length="133" mass="13845">MAPVYATPAELAEWLGLDEPPVGAVTALRDASLAIDGLLIGAVYETDTDGKPTDQHVIDTLRDATCAQATFKPKGSNTPSDPGGKLASVKVDKVSKTYAVSPTTGAVVEETYSSQAVSILRIEGLIPAHPRVV</sequence>
<evidence type="ECO:0008006" key="3">
    <source>
        <dbReference type="Google" id="ProtNLM"/>
    </source>
</evidence>
<organism evidence="1 2">
    <name type="scientific">Nocardiopsis tropica</name>
    <dbReference type="NCBI Taxonomy" id="109330"/>
    <lineage>
        <taxon>Bacteria</taxon>
        <taxon>Bacillati</taxon>
        <taxon>Actinomycetota</taxon>
        <taxon>Actinomycetes</taxon>
        <taxon>Streptosporangiales</taxon>
        <taxon>Nocardiopsidaceae</taxon>
        <taxon>Nocardiopsis</taxon>
    </lineage>
</organism>
<accession>A0ABU7KQW9</accession>
<name>A0ABU7KQW9_9ACTN</name>
<evidence type="ECO:0000313" key="2">
    <source>
        <dbReference type="Proteomes" id="UP001348641"/>
    </source>
</evidence>